<feature type="compositionally biased region" description="Polar residues" evidence="2">
    <location>
        <begin position="11"/>
        <end position="33"/>
    </location>
</feature>
<feature type="region of interest" description="Disordered" evidence="2">
    <location>
        <begin position="1"/>
        <end position="65"/>
    </location>
</feature>
<keyword evidence="1" id="KW-0175">Coiled coil</keyword>
<feature type="compositionally biased region" description="Polar residues" evidence="2">
    <location>
        <begin position="202"/>
        <end position="217"/>
    </location>
</feature>
<dbReference type="EMBL" id="AWGJ01000002">
    <property type="protein sequence ID" value="ODN83038.1"/>
    <property type="molecule type" value="Genomic_DNA"/>
</dbReference>
<evidence type="ECO:0000313" key="4">
    <source>
        <dbReference type="Proteomes" id="UP000094065"/>
    </source>
</evidence>
<evidence type="ECO:0000256" key="2">
    <source>
        <dbReference type="SAM" id="MobiDB-lite"/>
    </source>
</evidence>
<feature type="coiled-coil region" evidence="1">
    <location>
        <begin position="322"/>
        <end position="379"/>
    </location>
</feature>
<gene>
    <name evidence="3" type="ORF">L202_01264</name>
</gene>
<keyword evidence="4" id="KW-1185">Reference proteome</keyword>
<name>A0A1E3I3D8_9TREE</name>
<protein>
    <submittedName>
        <fullName evidence="3">Uncharacterized protein</fullName>
    </submittedName>
</protein>
<evidence type="ECO:0000313" key="3">
    <source>
        <dbReference type="EMBL" id="ODN83038.1"/>
    </source>
</evidence>
<reference evidence="3 4" key="1">
    <citation type="submission" date="2016-06" db="EMBL/GenBank/DDBJ databases">
        <title>Evolution of pathogenesis and genome organization in the Tremellales.</title>
        <authorList>
            <person name="Cuomo C."/>
            <person name="Litvintseva A."/>
            <person name="Heitman J."/>
            <person name="Chen Y."/>
            <person name="Sun S."/>
            <person name="Springer D."/>
            <person name="Dromer F."/>
            <person name="Young S."/>
            <person name="Zeng Q."/>
            <person name="Chapman S."/>
            <person name="Gujja S."/>
            <person name="Saif S."/>
            <person name="Birren B."/>
        </authorList>
    </citation>
    <scope>NUCLEOTIDE SEQUENCE [LARGE SCALE GENOMIC DNA]</scope>
    <source>
        <strain evidence="3 4">CBS 6039</strain>
    </source>
</reference>
<feature type="compositionally biased region" description="Low complexity" evidence="2">
    <location>
        <begin position="148"/>
        <end position="158"/>
    </location>
</feature>
<feature type="compositionally biased region" description="Low complexity" evidence="2">
    <location>
        <begin position="34"/>
        <end position="49"/>
    </location>
</feature>
<feature type="compositionally biased region" description="Polar residues" evidence="2">
    <location>
        <begin position="98"/>
        <end position="111"/>
    </location>
</feature>
<dbReference type="OrthoDB" id="10333482at2759"/>
<comment type="caution">
    <text evidence="3">The sequence shown here is derived from an EMBL/GenBank/DDBJ whole genome shotgun (WGS) entry which is preliminary data.</text>
</comment>
<dbReference type="Proteomes" id="UP000094065">
    <property type="component" value="Unassembled WGS sequence"/>
</dbReference>
<dbReference type="GeneID" id="30152573"/>
<dbReference type="RefSeq" id="XP_018997038.1">
    <property type="nucleotide sequence ID" value="XM_019134611.1"/>
</dbReference>
<sequence>MDSTRLPRPASHSSLRPPSTTIPSKLPAPTSSIPPAARLRPRTLPRQPTSAGLRSDGRRTVPEPNARAAIAGTAKETADAIKPGVATGASAQRRLIPSRSTLTLPKTSRLPSPSAIASPPRKPILSHTKTAAVPLRSAASSNPLGPKRTVSSVASSHSLRSRVDTRKASDGKDVQKAAVRSLGRVGGLQRLRDANMGLSTPAAINSPSRIPSITTNPKTPPSTTATHAYPYTPTNPFFTLPTETPLLPCLPSAASHTSTTLGITKEAAEDNLMDMDMSFADEDGLGDSMGEWKPERVPEYRRPKFTPRRATPPSTSHIRRCLAESKKELLGAKKERDELAGRVEELQKETIRKAWRDVAQEGELELEEVRQAIKLVQRLRVEHGL</sequence>
<dbReference type="AlphaFoldDB" id="A0A1E3I3D8"/>
<accession>A0A1E3I3D8</accession>
<feature type="compositionally biased region" description="Basic and acidic residues" evidence="2">
    <location>
        <begin position="161"/>
        <end position="175"/>
    </location>
</feature>
<proteinExistence type="predicted"/>
<feature type="region of interest" description="Disordered" evidence="2">
    <location>
        <begin position="199"/>
        <end position="226"/>
    </location>
</feature>
<organism evidence="3 4">
    <name type="scientific">Cryptococcus amylolentus CBS 6039</name>
    <dbReference type="NCBI Taxonomy" id="1295533"/>
    <lineage>
        <taxon>Eukaryota</taxon>
        <taxon>Fungi</taxon>
        <taxon>Dikarya</taxon>
        <taxon>Basidiomycota</taxon>
        <taxon>Agaricomycotina</taxon>
        <taxon>Tremellomycetes</taxon>
        <taxon>Tremellales</taxon>
        <taxon>Cryptococcaceae</taxon>
        <taxon>Cryptococcus</taxon>
    </lineage>
</organism>
<feature type="region of interest" description="Disordered" evidence="2">
    <location>
        <begin position="81"/>
        <end position="175"/>
    </location>
</feature>
<evidence type="ECO:0000256" key="1">
    <source>
        <dbReference type="SAM" id="Coils"/>
    </source>
</evidence>